<organism evidence="1 2">
    <name type="scientific">Mycoplasmoides gallisepticum</name>
    <name type="common">Mycoplasma gallisepticum</name>
    <dbReference type="NCBI Taxonomy" id="2096"/>
    <lineage>
        <taxon>Bacteria</taxon>
        <taxon>Bacillati</taxon>
        <taxon>Mycoplasmatota</taxon>
        <taxon>Mycoplasmoidales</taxon>
        <taxon>Mycoplasmoidaceae</taxon>
        <taxon>Mycoplasmoides</taxon>
    </lineage>
</organism>
<evidence type="ECO:0000313" key="2">
    <source>
        <dbReference type="Proteomes" id="UP000260136"/>
    </source>
</evidence>
<proteinExistence type="predicted"/>
<dbReference type="EMBL" id="LS991952">
    <property type="protein sequence ID" value="SYV94680.1"/>
    <property type="molecule type" value="Genomic_DNA"/>
</dbReference>
<gene>
    <name evidence="1" type="ORF">NCTC10115_00992</name>
</gene>
<dbReference type="Proteomes" id="UP000260136">
    <property type="component" value="Chromosome"/>
</dbReference>
<evidence type="ECO:0000313" key="1">
    <source>
        <dbReference type="EMBL" id="SYV94680.1"/>
    </source>
</evidence>
<reference evidence="2" key="1">
    <citation type="submission" date="2018-06" db="EMBL/GenBank/DDBJ databases">
        <authorList>
            <consortium name="Pathogen Informatics"/>
        </authorList>
    </citation>
    <scope>NUCLEOTIDE SEQUENCE [LARGE SCALE GENOMIC DNA]</scope>
    <source>
        <strain evidence="2">NCTC10115</strain>
    </source>
</reference>
<protein>
    <submittedName>
        <fullName evidence="1">Uncharacterized protein</fullName>
    </submittedName>
</protein>
<sequence>MLTADFQFKHDIIKKALKQHKADAILFTSDQNRLW</sequence>
<dbReference type="AlphaFoldDB" id="A0A3B0PFQ0"/>
<name>A0A3B0PFQ0_MYCGL</name>
<accession>A0A3B0PFQ0</accession>
<feature type="non-terminal residue" evidence="1">
    <location>
        <position position="35"/>
    </location>
</feature>